<dbReference type="PANTHER" id="PTHR36115:SF9">
    <property type="entry name" value="LMO1584 PROTEIN"/>
    <property type="match status" value="1"/>
</dbReference>
<evidence type="ECO:0000256" key="3">
    <source>
        <dbReference type="ARBA" id="ARBA00022692"/>
    </source>
</evidence>
<keyword evidence="5 6" id="KW-0472">Membrane</keyword>
<sequence length="197" mass="23328">MLHVSCTYIHVNEKRRNWVDHIVDESFTEKKEPLKEYKQTDNWKPEIQHYVVLAGFWIRLWAYILDMVVVGSLHRIFIYPLFRMFDIPLSETSMFSTIVIATAAVMYAYFILMTKFFGQTLGKMVFGMKVIHENSQKLTWSTVIFRELIGKFISKTVLFLGFIAILLSSKKQGWHDYFADTIVIQERKGFLIPYSRY</sequence>
<protein>
    <submittedName>
        <fullName evidence="8">RDD family protein</fullName>
    </submittedName>
</protein>
<evidence type="ECO:0000256" key="6">
    <source>
        <dbReference type="SAM" id="Phobius"/>
    </source>
</evidence>
<evidence type="ECO:0000259" key="7">
    <source>
        <dbReference type="Pfam" id="PF06271"/>
    </source>
</evidence>
<keyword evidence="2" id="KW-1003">Cell membrane</keyword>
<evidence type="ECO:0000313" key="8">
    <source>
        <dbReference type="EMBL" id="NSL51301.1"/>
    </source>
</evidence>
<comment type="caution">
    <text evidence="8">The sequence shown here is derived from an EMBL/GenBank/DDBJ whole genome shotgun (WGS) entry which is preliminary data.</text>
</comment>
<evidence type="ECO:0000256" key="5">
    <source>
        <dbReference type="ARBA" id="ARBA00023136"/>
    </source>
</evidence>
<reference evidence="8" key="1">
    <citation type="submission" date="2020-06" db="EMBL/GenBank/DDBJ databases">
        <title>A novel thermopfilic bacterium from Erzurum, Turkey.</title>
        <authorList>
            <person name="Adiguzel A."/>
            <person name="Ay H."/>
            <person name="Baltaci M.O."/>
        </authorList>
    </citation>
    <scope>NUCLEOTIDE SEQUENCE</scope>
    <source>
        <strain evidence="8">P2</strain>
    </source>
</reference>
<dbReference type="Pfam" id="PF06271">
    <property type="entry name" value="RDD"/>
    <property type="match status" value="1"/>
</dbReference>
<dbReference type="PANTHER" id="PTHR36115">
    <property type="entry name" value="PROLINE-RICH ANTIGEN HOMOLOG-RELATED"/>
    <property type="match status" value="1"/>
</dbReference>
<comment type="subcellular location">
    <subcellularLocation>
        <location evidence="1">Cell membrane</location>
        <topology evidence="1">Multi-pass membrane protein</topology>
    </subcellularLocation>
</comment>
<evidence type="ECO:0000256" key="4">
    <source>
        <dbReference type="ARBA" id="ARBA00022989"/>
    </source>
</evidence>
<evidence type="ECO:0000313" key="9">
    <source>
        <dbReference type="Proteomes" id="UP000625804"/>
    </source>
</evidence>
<dbReference type="InterPro" id="IPR010432">
    <property type="entry name" value="RDD"/>
</dbReference>
<evidence type="ECO:0000256" key="2">
    <source>
        <dbReference type="ARBA" id="ARBA00022475"/>
    </source>
</evidence>
<feature type="domain" description="RDD" evidence="7">
    <location>
        <begin position="53"/>
        <end position="179"/>
    </location>
</feature>
<evidence type="ECO:0000256" key="1">
    <source>
        <dbReference type="ARBA" id="ARBA00004651"/>
    </source>
</evidence>
<dbReference type="InterPro" id="IPR051791">
    <property type="entry name" value="Pra-immunoreactive"/>
</dbReference>
<keyword evidence="3 6" id="KW-0812">Transmembrane</keyword>
<name>A0A8J8GGC2_9BACI</name>
<feature type="transmembrane region" description="Helical" evidence="6">
    <location>
        <begin position="94"/>
        <end position="112"/>
    </location>
</feature>
<dbReference type="AlphaFoldDB" id="A0A8J8GGC2"/>
<keyword evidence="9" id="KW-1185">Reference proteome</keyword>
<organism evidence="8 9">
    <name type="scientific">Calidifontibacillus erzurumensis</name>
    <dbReference type="NCBI Taxonomy" id="2741433"/>
    <lineage>
        <taxon>Bacteria</taxon>
        <taxon>Bacillati</taxon>
        <taxon>Bacillota</taxon>
        <taxon>Bacilli</taxon>
        <taxon>Bacillales</taxon>
        <taxon>Bacillaceae</taxon>
        <taxon>Calidifontibacillus/Schinkia group</taxon>
        <taxon>Calidifontibacillus</taxon>
    </lineage>
</organism>
<keyword evidence="4 6" id="KW-1133">Transmembrane helix</keyword>
<gene>
    <name evidence="8" type="ORF">HR057_05890</name>
</gene>
<dbReference type="GO" id="GO:0005886">
    <property type="term" value="C:plasma membrane"/>
    <property type="evidence" value="ECO:0007669"/>
    <property type="project" value="UniProtKB-SubCell"/>
</dbReference>
<accession>A0A8J8GGC2</accession>
<dbReference type="Proteomes" id="UP000625804">
    <property type="component" value="Unassembled WGS sequence"/>
</dbReference>
<feature type="transmembrane region" description="Helical" evidence="6">
    <location>
        <begin position="60"/>
        <end position="82"/>
    </location>
</feature>
<dbReference type="EMBL" id="JABTTE010000005">
    <property type="protein sequence ID" value="NSL51301.1"/>
    <property type="molecule type" value="Genomic_DNA"/>
</dbReference>
<proteinExistence type="predicted"/>
<feature type="transmembrane region" description="Helical" evidence="6">
    <location>
        <begin position="148"/>
        <end position="167"/>
    </location>
</feature>